<feature type="region of interest" description="Disordered" evidence="2">
    <location>
        <begin position="350"/>
        <end position="491"/>
    </location>
</feature>
<evidence type="ECO:0000313" key="5">
    <source>
        <dbReference type="Proteomes" id="UP001165090"/>
    </source>
</evidence>
<evidence type="ECO:0000256" key="1">
    <source>
        <dbReference type="SAM" id="Coils"/>
    </source>
</evidence>
<feature type="domain" description="Nuclease associated modular" evidence="3">
    <location>
        <begin position="87"/>
        <end position="115"/>
    </location>
</feature>
<organism evidence="4 5">
    <name type="scientific">Volvox africanus</name>
    <dbReference type="NCBI Taxonomy" id="51714"/>
    <lineage>
        <taxon>Eukaryota</taxon>
        <taxon>Viridiplantae</taxon>
        <taxon>Chlorophyta</taxon>
        <taxon>core chlorophytes</taxon>
        <taxon>Chlorophyceae</taxon>
        <taxon>CS clade</taxon>
        <taxon>Chlamydomonadales</taxon>
        <taxon>Volvocaceae</taxon>
        <taxon>Volvox</taxon>
    </lineage>
</organism>
<feature type="compositionally biased region" description="Acidic residues" evidence="2">
    <location>
        <begin position="780"/>
        <end position="797"/>
    </location>
</feature>
<feature type="compositionally biased region" description="Basic and acidic residues" evidence="2">
    <location>
        <begin position="720"/>
        <end position="741"/>
    </location>
</feature>
<dbReference type="EMBL" id="BSDZ01000003">
    <property type="protein sequence ID" value="GLI58771.1"/>
    <property type="molecule type" value="Genomic_DNA"/>
</dbReference>
<accession>A0ABQ5RMH1</accession>
<evidence type="ECO:0000313" key="4">
    <source>
        <dbReference type="EMBL" id="GLI58771.1"/>
    </source>
</evidence>
<feature type="compositionally biased region" description="Low complexity" evidence="2">
    <location>
        <begin position="287"/>
        <end position="298"/>
    </location>
</feature>
<gene>
    <name evidence="4" type="ORF">VaNZ11_000524</name>
</gene>
<evidence type="ECO:0000256" key="2">
    <source>
        <dbReference type="SAM" id="MobiDB-lite"/>
    </source>
</evidence>
<dbReference type="Pfam" id="PF07460">
    <property type="entry name" value="NUMOD3"/>
    <property type="match status" value="1"/>
</dbReference>
<comment type="caution">
    <text evidence="4">The sequence shown here is derived from an EMBL/GenBank/DDBJ whole genome shotgun (WGS) entry which is preliminary data.</text>
</comment>
<feature type="compositionally biased region" description="Low complexity" evidence="2">
    <location>
        <begin position="350"/>
        <end position="363"/>
    </location>
</feature>
<dbReference type="PANTHER" id="PTHR34199:SF2">
    <property type="entry name" value="NUMOD3 MOTIF FAMILY PROTEIN, EXPRESSED"/>
    <property type="match status" value="1"/>
</dbReference>
<dbReference type="Proteomes" id="UP001165090">
    <property type="component" value="Unassembled WGS sequence"/>
</dbReference>
<feature type="compositionally biased region" description="Gly residues" evidence="2">
    <location>
        <begin position="660"/>
        <end position="670"/>
    </location>
</feature>
<feature type="compositionally biased region" description="Polar residues" evidence="2">
    <location>
        <begin position="443"/>
        <end position="452"/>
    </location>
</feature>
<feature type="region of interest" description="Disordered" evidence="2">
    <location>
        <begin position="714"/>
        <end position="812"/>
    </location>
</feature>
<feature type="compositionally biased region" description="Basic and acidic residues" evidence="2">
    <location>
        <begin position="618"/>
        <end position="634"/>
    </location>
</feature>
<feature type="region of interest" description="Disordered" evidence="2">
    <location>
        <begin position="582"/>
        <end position="672"/>
    </location>
</feature>
<name>A0ABQ5RMH1_9CHLO</name>
<keyword evidence="5" id="KW-1185">Reference proteome</keyword>
<protein>
    <recommendedName>
        <fullName evidence="3">Nuclease associated modular domain-containing protein</fullName>
    </recommendedName>
</protein>
<feature type="non-terminal residue" evidence="4">
    <location>
        <position position="812"/>
    </location>
</feature>
<feature type="compositionally biased region" description="Low complexity" evidence="2">
    <location>
        <begin position="246"/>
        <end position="255"/>
    </location>
</feature>
<dbReference type="PANTHER" id="PTHR34199">
    <property type="entry name" value="NUMOD3 MOTIF FAMILY PROTEIN, EXPRESSED"/>
    <property type="match status" value="1"/>
</dbReference>
<feature type="compositionally biased region" description="Low complexity" evidence="2">
    <location>
        <begin position="468"/>
        <end position="479"/>
    </location>
</feature>
<proteinExistence type="predicted"/>
<feature type="compositionally biased region" description="Low complexity" evidence="2">
    <location>
        <begin position="635"/>
        <end position="645"/>
    </location>
</feature>
<feature type="compositionally biased region" description="Basic and acidic residues" evidence="2">
    <location>
        <begin position="214"/>
        <end position="235"/>
    </location>
</feature>
<evidence type="ECO:0000259" key="3">
    <source>
        <dbReference type="Pfam" id="PF07460"/>
    </source>
</evidence>
<reference evidence="4 5" key="1">
    <citation type="journal article" date="2023" name="IScience">
        <title>Expanded male sex-determining region conserved during the evolution of homothallism in the green alga Volvox.</title>
        <authorList>
            <person name="Yamamoto K."/>
            <person name="Matsuzaki R."/>
            <person name="Mahakham W."/>
            <person name="Heman W."/>
            <person name="Sekimoto H."/>
            <person name="Kawachi M."/>
            <person name="Minakuchi Y."/>
            <person name="Toyoda A."/>
            <person name="Nozaki H."/>
        </authorList>
    </citation>
    <scope>NUCLEOTIDE SEQUENCE [LARGE SCALE GENOMIC DNA]</scope>
    <source>
        <strain evidence="4 5">NIES-4468</strain>
    </source>
</reference>
<dbReference type="InterPro" id="IPR003611">
    <property type="entry name" value="NUMOD3"/>
</dbReference>
<keyword evidence="1" id="KW-0175">Coiled coil</keyword>
<feature type="coiled-coil region" evidence="1">
    <location>
        <begin position="513"/>
        <end position="564"/>
    </location>
</feature>
<sequence>MEYAIGMVQHRFVPRIAKGCKRLHLKSLAIRHHTLTTCRSILPTFSLRLCIAKAAHDSSPAELAAEVPVPSQNAKTEELDEKERLRRQRISLANSGKVAWNKGRKHSPETIAKIRERTKQAMLRDEVVEKVKEGRARQLSQPVNQGIKERIRSTLLAYHAAKRLGDTSASEGSDDGSLAPEVVGAAPNSEMVAAKSKRRQSSKSLQPSTPVNTPEEKAVVHEVDTHTGDPTDDGKQATQPAKSKFRAAAVAARSANADHDAQTPLAPPPVLPRPKRRPAATSDSDIPAVAPLATAAAGEGAGEVKAPERRPGPPHGVKRSPEHRAAIAEAIRRKWQDPTYRASAIAGIRRAAGSDTGARAGGAARRHQAGNRAKLPERGLGAGINAASVSGETGTEAGSRRGKARKSNVSEEELPLTVRSSRVGRAGTRGGGMHKSQDGAVHSPSSTNSTNGNRGGVSVGNDEDSSDSSDTATSASSGGLPAGGGSSHSVSPAARLAHVQRLVRQVLVAERLVANTENLLRQFTQRRHALRNDPVIRSQADEQLRSVTATLQQAKGKLELLRAKVPPDARYNEKGDVWFAPHVPASSSGPQASRPPRAATGAGSGSGKAAGSSWGGIAHEEETGDNRGTEDGVAGRRSSNSSTSSGSGGSWPGGFTWQGSGNGNGNGKGKGLVVPATVVDVEGSGVDTNVGADPSGKVGVTEYWGSNATNTVALSGNGAHSDRWQSDYQHHVHSCSRERSGSGKGNGNNATSGLKGPANSDGLNGDTVPLDPYNERYYTDLDEEGEDEDEGEDDEDGFWWNSGWGHSPPSGH</sequence>
<feature type="region of interest" description="Disordered" evidence="2">
    <location>
        <begin position="166"/>
        <end position="325"/>
    </location>
</feature>